<gene>
    <name evidence="1" type="ORF">LNP10_02655</name>
</gene>
<evidence type="ECO:0000313" key="1">
    <source>
        <dbReference type="EMBL" id="MCK8611400.1"/>
    </source>
</evidence>
<proteinExistence type="predicted"/>
<keyword evidence="2" id="KW-1185">Reference proteome</keyword>
<comment type="caution">
    <text evidence="1">The sequence shown here is derived from an EMBL/GenBank/DDBJ whole genome shotgun (WGS) entry which is preliminary data.</text>
</comment>
<sequence length="121" mass="14607">MSLSIFLYDGVHVNDKELEEEFWTNFKAYWRRTIETNEYKHVSTQIYVDGHDVVFYNFRKHMRLRMPNSLSVQPAFLIMVNSDGYSAPQTYEWFSKKTNTRYLLKVQLGGGTYKLYEKYYE</sequence>
<reference evidence="1 2" key="1">
    <citation type="submission" date="2021-11" db="EMBL/GenBank/DDBJ databases">
        <title>Comparative genomics of bee honey and flower isolates.</title>
        <authorList>
            <person name="Bechtner J.D."/>
            <person name="Gallus M.K."/>
            <person name="Ehrmann M."/>
        </authorList>
    </citation>
    <scope>NUCLEOTIDE SEQUENCE [LARGE SCALE GENOMIC DNA]</scope>
    <source>
        <strain evidence="1 2">7</strain>
    </source>
</reference>
<accession>A0ABT0HWU5</accession>
<dbReference type="RefSeq" id="WP_138726919.1">
    <property type="nucleotide sequence ID" value="NZ_BOLW01000008.1"/>
</dbReference>
<protein>
    <submittedName>
        <fullName evidence="1">Uncharacterized protein</fullName>
    </submittedName>
</protein>
<evidence type="ECO:0000313" key="2">
    <source>
        <dbReference type="Proteomes" id="UP001522816"/>
    </source>
</evidence>
<dbReference type="EMBL" id="JAJIAR010000003">
    <property type="protein sequence ID" value="MCK8611400.1"/>
    <property type="molecule type" value="Genomic_DNA"/>
</dbReference>
<name>A0ABT0HWU5_9LACO</name>
<organism evidence="1 2">
    <name type="scientific">Apilactobacillus nanyangensis</name>
    <dbReference type="NCBI Taxonomy" id="2799579"/>
    <lineage>
        <taxon>Bacteria</taxon>
        <taxon>Bacillati</taxon>
        <taxon>Bacillota</taxon>
        <taxon>Bacilli</taxon>
        <taxon>Lactobacillales</taxon>
        <taxon>Lactobacillaceae</taxon>
        <taxon>Apilactobacillus</taxon>
    </lineage>
</organism>
<dbReference type="Proteomes" id="UP001522816">
    <property type="component" value="Unassembled WGS sequence"/>
</dbReference>